<dbReference type="NCBIfam" id="TIGR00229">
    <property type="entry name" value="sensory_box"/>
    <property type="match status" value="1"/>
</dbReference>
<dbReference type="PANTHER" id="PTHR44757:SF2">
    <property type="entry name" value="BIOFILM ARCHITECTURE MAINTENANCE PROTEIN MBAA"/>
    <property type="match status" value="1"/>
</dbReference>
<name>A0ABU5IQ44_9BURK</name>
<dbReference type="Proteomes" id="UP001293718">
    <property type="component" value="Unassembled WGS sequence"/>
</dbReference>
<dbReference type="SUPFAM" id="SSF158472">
    <property type="entry name" value="HAMP domain-like"/>
    <property type="match status" value="1"/>
</dbReference>
<dbReference type="EMBL" id="JAXOJX010000092">
    <property type="protein sequence ID" value="MDZ5461015.1"/>
    <property type="molecule type" value="Genomic_DNA"/>
</dbReference>
<dbReference type="NCBIfam" id="TIGR00254">
    <property type="entry name" value="GGDEF"/>
    <property type="match status" value="1"/>
</dbReference>
<dbReference type="Gene3D" id="6.10.340.10">
    <property type="match status" value="1"/>
</dbReference>
<evidence type="ECO:0000259" key="4">
    <source>
        <dbReference type="PROSITE" id="PS50113"/>
    </source>
</evidence>
<feature type="domain" description="HAMP" evidence="6">
    <location>
        <begin position="182"/>
        <end position="234"/>
    </location>
</feature>
<evidence type="ECO:0000259" key="6">
    <source>
        <dbReference type="PROSITE" id="PS50885"/>
    </source>
</evidence>
<keyword evidence="2" id="KW-0472">Membrane</keyword>
<dbReference type="PROSITE" id="PS50113">
    <property type="entry name" value="PAC"/>
    <property type="match status" value="1"/>
</dbReference>
<keyword evidence="2" id="KW-0812">Transmembrane</keyword>
<dbReference type="PROSITE" id="PS50112">
    <property type="entry name" value="PAS"/>
    <property type="match status" value="1"/>
</dbReference>
<evidence type="ECO:0000259" key="3">
    <source>
        <dbReference type="PROSITE" id="PS50112"/>
    </source>
</evidence>
<dbReference type="Gene3D" id="3.30.70.270">
    <property type="match status" value="1"/>
</dbReference>
<dbReference type="InterPro" id="IPR029787">
    <property type="entry name" value="Nucleotide_cyclase"/>
</dbReference>
<dbReference type="InterPro" id="IPR000014">
    <property type="entry name" value="PAS"/>
</dbReference>
<feature type="domain" description="PAC" evidence="4">
    <location>
        <begin position="324"/>
        <end position="375"/>
    </location>
</feature>
<dbReference type="Pfam" id="PF00672">
    <property type="entry name" value="HAMP"/>
    <property type="match status" value="1"/>
</dbReference>
<dbReference type="InterPro" id="IPR035965">
    <property type="entry name" value="PAS-like_dom_sf"/>
</dbReference>
<dbReference type="Pfam" id="PF00563">
    <property type="entry name" value="EAL"/>
    <property type="match status" value="1"/>
</dbReference>
<dbReference type="PROSITE" id="PS50883">
    <property type="entry name" value="EAL"/>
    <property type="match status" value="1"/>
</dbReference>
<dbReference type="InterPro" id="IPR001633">
    <property type="entry name" value="EAL_dom"/>
</dbReference>
<dbReference type="InterPro" id="IPR000160">
    <property type="entry name" value="GGDEF_dom"/>
</dbReference>
<dbReference type="SUPFAM" id="SSF55785">
    <property type="entry name" value="PYP-like sensor domain (PAS domain)"/>
    <property type="match status" value="1"/>
</dbReference>
<keyword evidence="2" id="KW-1133">Transmembrane helix</keyword>
<dbReference type="SMART" id="SM00052">
    <property type="entry name" value="EAL"/>
    <property type="match status" value="1"/>
</dbReference>
<protein>
    <submittedName>
        <fullName evidence="8">EAL domain-containing protein</fullName>
    </submittedName>
</protein>
<dbReference type="SUPFAM" id="SSF141868">
    <property type="entry name" value="EAL domain-like"/>
    <property type="match status" value="1"/>
</dbReference>
<sequence>MSRLRRLLGSLSARIILACVLVEVVVLGLLVAGGARLMDSTLRAQAALRVEQSKPLLNAALAAPLAQEDIVTLQEILRESRSAQAIAYLVLLDDEGKPIASEGWDMHQRLPTADTELRLDLADGHFDVDMPIELAGQTYGRLHFGIALQELHATAQRLMAQNVAISVAAILASLGLLVAVGRWLTRPLKELTGAAQRIAEGGLDVRLRVASRDEVGTLTRAFNTMAGAIAERVQALQEAHALQQCYLEQSRAEHARLAALLSAMSIGILFVDEQDRIVYHNPALCRLLGIDVDAEVDGHAVQVLAALAAARGVARDCFASGQGQGRQSAELQLTDGTVLTRIAHPVRDEEGHTMGRLWILSDVTAERRTAQQLVYLAERDPLTGLYNRRSFQHELQRRLANAQRQGTQVALLLFDLDEFKLINDRYGHQAGDKVLVQVATEVSALVRRSEFFVRLGGDEFALICEAEGPEMLQALSDRIVQAIARLPVAFRGQSLRLTSSLGIALFPEHGDNPDELVARADAAMYQAKEAGKNGWQLYDRDRDGTDEKLARIGWNERLRRALDQQLLVPVFQGVFDTQSGQLQHYELLLRLRDEADPERLINPGQFIPHAERSGLIREIDRWVISNAIATLAQRAAVPAIAINISGRSFDDPGLPRHIENELRRHRVEPQRLLVELTETAAVGDLKDAQNLIAQLHGLGCRVCLDDFGSGFASFAYMKHLPADVLKIDGLFVRNLARDRNDLVFVRAIVDVAKGLNKTTIAEMVEDPETLALLKSVGVDHVQGYHFGRPQQLDECGAPPPPPRPALTQA</sequence>
<dbReference type="InterPro" id="IPR035919">
    <property type="entry name" value="EAL_sf"/>
</dbReference>
<feature type="transmembrane region" description="Helical" evidence="2">
    <location>
        <begin position="163"/>
        <end position="184"/>
    </location>
</feature>
<feature type="transmembrane region" description="Helical" evidence="2">
    <location>
        <begin position="12"/>
        <end position="33"/>
    </location>
</feature>
<dbReference type="InterPro" id="IPR052155">
    <property type="entry name" value="Biofilm_reg_signaling"/>
</dbReference>
<proteinExistence type="predicted"/>
<dbReference type="Pfam" id="PF13188">
    <property type="entry name" value="PAS_8"/>
    <property type="match status" value="1"/>
</dbReference>
<evidence type="ECO:0000256" key="2">
    <source>
        <dbReference type="SAM" id="Phobius"/>
    </source>
</evidence>
<feature type="domain" description="EAL" evidence="5">
    <location>
        <begin position="551"/>
        <end position="803"/>
    </location>
</feature>
<dbReference type="InterPro" id="IPR043128">
    <property type="entry name" value="Rev_trsase/Diguanyl_cyclase"/>
</dbReference>
<dbReference type="PANTHER" id="PTHR44757">
    <property type="entry name" value="DIGUANYLATE CYCLASE DGCP"/>
    <property type="match status" value="1"/>
</dbReference>
<comment type="caution">
    <text evidence="8">The sequence shown here is derived from an EMBL/GenBank/DDBJ whole genome shotgun (WGS) entry which is preliminary data.</text>
</comment>
<dbReference type="Gene3D" id="3.20.20.450">
    <property type="entry name" value="EAL domain"/>
    <property type="match status" value="1"/>
</dbReference>
<dbReference type="PROSITE" id="PS50885">
    <property type="entry name" value="HAMP"/>
    <property type="match status" value="1"/>
</dbReference>
<organism evidence="8 9">
    <name type="scientific">Azohydromonas lata</name>
    <dbReference type="NCBI Taxonomy" id="45677"/>
    <lineage>
        <taxon>Bacteria</taxon>
        <taxon>Pseudomonadati</taxon>
        <taxon>Pseudomonadota</taxon>
        <taxon>Betaproteobacteria</taxon>
        <taxon>Burkholderiales</taxon>
        <taxon>Sphaerotilaceae</taxon>
        <taxon>Azohydromonas</taxon>
    </lineage>
</organism>
<feature type="domain" description="PAS" evidence="3">
    <location>
        <begin position="253"/>
        <end position="290"/>
    </location>
</feature>
<dbReference type="SUPFAM" id="SSF55073">
    <property type="entry name" value="Nucleotide cyclase"/>
    <property type="match status" value="1"/>
</dbReference>
<dbReference type="InterPro" id="IPR000700">
    <property type="entry name" value="PAS-assoc_C"/>
</dbReference>
<feature type="compositionally biased region" description="Pro residues" evidence="1">
    <location>
        <begin position="797"/>
        <end position="809"/>
    </location>
</feature>
<dbReference type="CDD" id="cd06225">
    <property type="entry name" value="HAMP"/>
    <property type="match status" value="1"/>
</dbReference>
<dbReference type="Pfam" id="PF00990">
    <property type="entry name" value="GGDEF"/>
    <property type="match status" value="1"/>
</dbReference>
<dbReference type="Gene3D" id="3.30.450.20">
    <property type="entry name" value="PAS domain"/>
    <property type="match status" value="1"/>
</dbReference>
<feature type="domain" description="GGDEF" evidence="7">
    <location>
        <begin position="407"/>
        <end position="540"/>
    </location>
</feature>
<dbReference type="SMART" id="SM00304">
    <property type="entry name" value="HAMP"/>
    <property type="match status" value="1"/>
</dbReference>
<reference evidence="8 9" key="1">
    <citation type="submission" date="2023-11" db="EMBL/GenBank/DDBJ databases">
        <title>Draft genome of Azohydromonas lata strain H1 (DSM1123), a polyhydroxyalkanoate producer.</title>
        <authorList>
            <person name="Traversa D."/>
            <person name="D'Addabbo P."/>
            <person name="Pazzani C."/>
            <person name="Manzari C."/>
            <person name="Chiara M."/>
            <person name="Scrascia M."/>
        </authorList>
    </citation>
    <scope>NUCLEOTIDE SEQUENCE [LARGE SCALE GENOMIC DNA]</scope>
    <source>
        <strain evidence="8 9">H1</strain>
    </source>
</reference>
<dbReference type="CDD" id="cd01949">
    <property type="entry name" value="GGDEF"/>
    <property type="match status" value="1"/>
</dbReference>
<evidence type="ECO:0000256" key="1">
    <source>
        <dbReference type="SAM" id="MobiDB-lite"/>
    </source>
</evidence>
<dbReference type="RefSeq" id="WP_322468294.1">
    <property type="nucleotide sequence ID" value="NZ_JAXOJX010000092.1"/>
</dbReference>
<keyword evidence="9" id="KW-1185">Reference proteome</keyword>
<gene>
    <name evidence="8" type="ORF">SM757_31010</name>
</gene>
<dbReference type="SMART" id="SM00267">
    <property type="entry name" value="GGDEF"/>
    <property type="match status" value="1"/>
</dbReference>
<feature type="region of interest" description="Disordered" evidence="1">
    <location>
        <begin position="789"/>
        <end position="809"/>
    </location>
</feature>
<dbReference type="CDD" id="cd01948">
    <property type="entry name" value="EAL"/>
    <property type="match status" value="1"/>
</dbReference>
<evidence type="ECO:0000259" key="5">
    <source>
        <dbReference type="PROSITE" id="PS50883"/>
    </source>
</evidence>
<accession>A0ABU5IQ44</accession>
<evidence type="ECO:0000313" key="9">
    <source>
        <dbReference type="Proteomes" id="UP001293718"/>
    </source>
</evidence>
<dbReference type="PROSITE" id="PS50887">
    <property type="entry name" value="GGDEF"/>
    <property type="match status" value="1"/>
</dbReference>
<dbReference type="SMART" id="SM00091">
    <property type="entry name" value="PAS"/>
    <property type="match status" value="1"/>
</dbReference>
<evidence type="ECO:0000313" key="8">
    <source>
        <dbReference type="EMBL" id="MDZ5461015.1"/>
    </source>
</evidence>
<dbReference type="InterPro" id="IPR003660">
    <property type="entry name" value="HAMP_dom"/>
</dbReference>
<evidence type="ECO:0000259" key="7">
    <source>
        <dbReference type="PROSITE" id="PS50887"/>
    </source>
</evidence>